<dbReference type="EMBL" id="CALNXK010000034">
    <property type="protein sequence ID" value="CAH3120446.1"/>
    <property type="molecule type" value="Genomic_DNA"/>
</dbReference>
<comment type="caution">
    <text evidence="3">The sequence shown here is derived from an EMBL/GenBank/DDBJ whole genome shotgun (WGS) entry which is preliminary data.</text>
</comment>
<comment type="similarity">
    <text evidence="1">Belongs to the SAPAP family.</text>
</comment>
<evidence type="ECO:0000313" key="3">
    <source>
        <dbReference type="EMBL" id="CAH3120446.1"/>
    </source>
</evidence>
<feature type="compositionally biased region" description="Basic and acidic residues" evidence="2">
    <location>
        <begin position="195"/>
        <end position="208"/>
    </location>
</feature>
<keyword evidence="4" id="KW-1185">Reference proteome</keyword>
<feature type="compositionally biased region" description="Basic and acidic residues" evidence="2">
    <location>
        <begin position="736"/>
        <end position="746"/>
    </location>
</feature>
<feature type="compositionally biased region" description="Polar residues" evidence="2">
    <location>
        <begin position="209"/>
        <end position="218"/>
    </location>
</feature>
<evidence type="ECO:0000313" key="4">
    <source>
        <dbReference type="Proteomes" id="UP001159405"/>
    </source>
</evidence>
<proteinExistence type="inferred from homology"/>
<feature type="compositionally biased region" description="Basic residues" evidence="2">
    <location>
        <begin position="904"/>
        <end position="914"/>
    </location>
</feature>
<feature type="region of interest" description="Disordered" evidence="2">
    <location>
        <begin position="1"/>
        <end position="110"/>
    </location>
</feature>
<evidence type="ECO:0000256" key="1">
    <source>
        <dbReference type="ARBA" id="ARBA00008839"/>
    </source>
</evidence>
<feature type="compositionally biased region" description="Polar residues" evidence="2">
    <location>
        <begin position="1041"/>
        <end position="1052"/>
    </location>
</feature>
<organism evidence="3 4">
    <name type="scientific">Porites lobata</name>
    <dbReference type="NCBI Taxonomy" id="104759"/>
    <lineage>
        <taxon>Eukaryota</taxon>
        <taxon>Metazoa</taxon>
        <taxon>Cnidaria</taxon>
        <taxon>Anthozoa</taxon>
        <taxon>Hexacorallia</taxon>
        <taxon>Scleractinia</taxon>
        <taxon>Fungiina</taxon>
        <taxon>Poritidae</taxon>
        <taxon>Porites</taxon>
    </lineage>
</organism>
<accession>A0ABN8NU19</accession>
<protein>
    <recommendedName>
        <fullName evidence="5">Disks large-associated protein 5</fullName>
    </recommendedName>
</protein>
<dbReference type="InterPro" id="IPR005026">
    <property type="entry name" value="SAPAP"/>
</dbReference>
<feature type="compositionally biased region" description="Basic and acidic residues" evidence="2">
    <location>
        <begin position="34"/>
        <end position="48"/>
    </location>
</feature>
<sequence>MENIAKKKFAYDHASSYKSRGRLGISNRNVRAQRASENRHQTRMDELSKRRRMPLSPLADENVIDNSSAAKSTSDKQKDNTTQPELSRREKLMKWREERKLKKGSETHQKKSFVVRHVQYDKDANLFASAIKKATKGGPLIKPSQFVTQEEKAVKRVTRASARIAKQASSNPPSEPNRHGAKKAAPKSKAVANGKIKEKVEVKPEKTASTRVTRQSVRANKPSKGKGVEEPSKPNQDSKNQVKTRSQAKESKDLPQSETCPSNPNIEVGENPSNCGKANFPALEAIKNTVSLGRGSTEGVERGQTGLGSNNEASSFAPADFKFRAPSGINTFTYYSKTFKFQPLSPNSAAEFMFPTSASSFFSPKKPAEKKENFFVEDPVVAFNKSITSMENKKEDSANTSTKTEICPVENMDACGGPTFDQTQTDVSQGDNAVCSSSEVNVEAPDKPDREVVGEMVLGMEDGDVTETQGTGDEQHDAKYFRNLVKKETDGLNEICAKWEKISAEEENLSEEVSGQIRTTIGQAQLLIDQRFRQFSGLVDLSEDKNAEKQATASDLQGFWEMIYFQVEDVNAKFDALEKLKENNWQEEEKKRKKVVRKIKAKKPTAGEETKTNSKVTAARNRIQEMRLAMKAKMAADKEKLKAEKRHQEEEAFITILTPVKKSKKNHDGFDEVVLTPVRRSIRNTPQKRTALRNTPVIVSTPKIISEDSPGLRLTPDNVNIPSDMTDIGSSVGAEGTREEATRSETSEEDVPQDGMEQNEIKFEQEAPVVLKSACKSTLSKSGKTPGRVTFQSPAGIGDQQRTPECKEDAVVTPDSQSIQVDSPALSTPVETEASSRKMSSSKRFSGRKCRGRVSTPYYQNGTRRRVSKVDEDVNSQSEQSEGQTSSDSDGADAKSAESCPRSGLRRSTRRTPSKYRDINALQPTEAEGAKTPANISVKLFHATEESSSQVENMDIPKKDTQQDLFSKYLCPSSSDEDECANKSESSNHMADNVFETDANSADYLRKEVTFTPPEEPETFTTNNASKTGRTPIHIVKYLSETDTPTPNSRQITPMPKTTIFVSPNGTSETPAIMDSLGMMSPENVVRRFPAQSEASPVLSLVDVAGKESQTSVTPSSQLTAFHLDSPVNNETRRDSVFFAPLQGAGAVRAQENLMSFSPVVEGD</sequence>
<gene>
    <name evidence="3" type="ORF">PLOB_00027920</name>
</gene>
<dbReference type="PANTHER" id="PTHR12353:SF1">
    <property type="entry name" value="DISKS LARGE-ASSOCIATED PROTEIN 5"/>
    <property type="match status" value="1"/>
</dbReference>
<feature type="compositionally biased region" description="Low complexity" evidence="2">
    <location>
        <begin position="876"/>
        <end position="889"/>
    </location>
</feature>
<dbReference type="PANTHER" id="PTHR12353">
    <property type="entry name" value="DISKS LARGE-ASSOCIATED PROTEIN DAP SAP90/PSD-95-ASSOCIATED PROTEIN"/>
    <property type="match status" value="1"/>
</dbReference>
<feature type="region of interest" description="Disordered" evidence="2">
    <location>
        <begin position="1041"/>
        <end position="1066"/>
    </location>
</feature>
<feature type="region of interest" description="Disordered" evidence="2">
    <location>
        <begin position="596"/>
        <end position="615"/>
    </location>
</feature>
<evidence type="ECO:0000256" key="2">
    <source>
        <dbReference type="SAM" id="MobiDB-lite"/>
    </source>
</evidence>
<dbReference type="Proteomes" id="UP001159405">
    <property type="component" value="Unassembled WGS sequence"/>
</dbReference>
<name>A0ABN8NU19_9CNID</name>
<feature type="region of interest" description="Disordered" evidence="2">
    <location>
        <begin position="148"/>
        <end position="273"/>
    </location>
</feature>
<feature type="compositionally biased region" description="Polar residues" evidence="2">
    <location>
        <begin position="814"/>
        <end position="830"/>
    </location>
</feature>
<feature type="region of interest" description="Disordered" evidence="2">
    <location>
        <begin position="717"/>
        <end position="933"/>
    </location>
</feature>
<reference evidence="3 4" key="1">
    <citation type="submission" date="2022-05" db="EMBL/GenBank/DDBJ databases">
        <authorList>
            <consortium name="Genoscope - CEA"/>
            <person name="William W."/>
        </authorList>
    </citation>
    <scope>NUCLEOTIDE SEQUENCE [LARGE SCALE GENOMIC DNA]</scope>
</reference>
<feature type="compositionally biased region" description="Basic and acidic residues" evidence="2">
    <location>
        <begin position="86"/>
        <end position="109"/>
    </location>
</feature>
<feature type="compositionally biased region" description="Polar residues" evidence="2">
    <location>
        <begin position="256"/>
        <end position="273"/>
    </location>
</feature>
<evidence type="ECO:0008006" key="5">
    <source>
        <dbReference type="Google" id="ProtNLM"/>
    </source>
</evidence>
<dbReference type="Pfam" id="PF03359">
    <property type="entry name" value="GKAP"/>
    <property type="match status" value="1"/>
</dbReference>
<feature type="compositionally biased region" description="Polar residues" evidence="2">
    <location>
        <begin position="233"/>
        <end position="245"/>
    </location>
</feature>